<evidence type="ECO:0000256" key="4">
    <source>
        <dbReference type="ARBA" id="ARBA00023004"/>
    </source>
</evidence>
<protein>
    <recommendedName>
        <fullName evidence="10">Cytochrome P450</fullName>
    </recommendedName>
</protein>
<evidence type="ECO:0000256" key="2">
    <source>
        <dbReference type="ARBA" id="ARBA00010617"/>
    </source>
</evidence>
<dbReference type="Gene3D" id="1.10.630.10">
    <property type="entry name" value="Cytochrome P450"/>
    <property type="match status" value="1"/>
</dbReference>
<keyword evidence="7" id="KW-0812">Transmembrane</keyword>
<dbReference type="PRINTS" id="PR00465">
    <property type="entry name" value="EP450IV"/>
</dbReference>
<comment type="cofactor">
    <cofactor evidence="1 5">
        <name>heme</name>
        <dbReference type="ChEBI" id="CHEBI:30413"/>
    </cofactor>
</comment>
<comment type="similarity">
    <text evidence="2 6">Belongs to the cytochrome P450 family.</text>
</comment>
<dbReference type="InterPro" id="IPR036396">
    <property type="entry name" value="Cyt_P450_sf"/>
</dbReference>
<gene>
    <name evidence="8" type="ORF">JMJ35_003581</name>
</gene>
<dbReference type="GO" id="GO:0005506">
    <property type="term" value="F:iron ion binding"/>
    <property type="evidence" value="ECO:0007669"/>
    <property type="project" value="InterPro"/>
</dbReference>
<feature type="transmembrane region" description="Helical" evidence="7">
    <location>
        <begin position="7"/>
        <end position="25"/>
    </location>
</feature>
<evidence type="ECO:0000256" key="1">
    <source>
        <dbReference type="ARBA" id="ARBA00001971"/>
    </source>
</evidence>
<dbReference type="InterPro" id="IPR002403">
    <property type="entry name" value="Cyt_P450_E_grp-IV"/>
</dbReference>
<dbReference type="GO" id="GO:0004497">
    <property type="term" value="F:monooxygenase activity"/>
    <property type="evidence" value="ECO:0007669"/>
    <property type="project" value="UniProtKB-KW"/>
</dbReference>
<dbReference type="FunFam" id="1.10.630.10:FF:000115">
    <property type="entry name" value="Cytochrome P450 monooxygenase, putative"/>
    <property type="match status" value="1"/>
</dbReference>
<name>A0AA39R570_9LECA</name>
<keyword evidence="7" id="KW-1133">Transmembrane helix</keyword>
<dbReference type="PANTHER" id="PTHR24305">
    <property type="entry name" value="CYTOCHROME P450"/>
    <property type="match status" value="1"/>
</dbReference>
<accession>A0AA39R570</accession>
<sequence>MAYLTPIAVIFSVYVIYKYLVYPIFVSPLSKIPNAHFSSCFSSLWILWKRYKEEENKTIHAAHSKHGNIVRLGPNEVSIACVDEGIRTVYSGGFEKWSWYPNQFNNYGVPNMFSMVDSKPHSIRKRMISNVYSKSYLQSSPELHQISKTMIFSRLLSLLQEASTKRQALDVLELNFSSTMDFIIAFIFGLQNSTNFLQDIPSRKHWLSIYQSRRPYRFWDGELPGVASFLKKLGIHIVPAWVADASRELEAWTLEKCTAAASSIPPSSKESPSPIHPSPTATEPIVYTQLHTPLALSTPPPPTPSLLPFLIATELHDHLAAGHETSGITLTYLMHELSLRPSLQSALRTELLTLSPPLTYPPPQSPTHDHDHIDIPTPRSIDSLPLLHACLTETLRLHAAIPGPQPRITPSTPTSLAGSPPLPAGVRVSAQAYTLHRNAAVFPEPEKWKPERWLNAGEEKEREMGRWFWTFGSGGRMCVGRHFAVQEMKLIVAAIYTNFTTHIVDDEGIEQVDAYTAGPRGNKLVLSFEHVE</sequence>
<organism evidence="8 9">
    <name type="scientific">Cladonia borealis</name>
    <dbReference type="NCBI Taxonomy" id="184061"/>
    <lineage>
        <taxon>Eukaryota</taxon>
        <taxon>Fungi</taxon>
        <taxon>Dikarya</taxon>
        <taxon>Ascomycota</taxon>
        <taxon>Pezizomycotina</taxon>
        <taxon>Lecanoromycetes</taxon>
        <taxon>OSLEUM clade</taxon>
        <taxon>Lecanoromycetidae</taxon>
        <taxon>Lecanorales</taxon>
        <taxon>Lecanorineae</taxon>
        <taxon>Cladoniaceae</taxon>
        <taxon>Cladonia</taxon>
    </lineage>
</organism>
<dbReference type="PROSITE" id="PS00086">
    <property type="entry name" value="CYTOCHROME_P450"/>
    <property type="match status" value="1"/>
</dbReference>
<dbReference type="GO" id="GO:0020037">
    <property type="term" value="F:heme binding"/>
    <property type="evidence" value="ECO:0007669"/>
    <property type="project" value="InterPro"/>
</dbReference>
<keyword evidence="3 5" id="KW-0479">Metal-binding</keyword>
<dbReference type="Proteomes" id="UP001166286">
    <property type="component" value="Unassembled WGS sequence"/>
</dbReference>
<proteinExistence type="inferred from homology"/>
<keyword evidence="6" id="KW-0560">Oxidoreductase</keyword>
<evidence type="ECO:0000313" key="9">
    <source>
        <dbReference type="Proteomes" id="UP001166286"/>
    </source>
</evidence>
<evidence type="ECO:0000256" key="7">
    <source>
        <dbReference type="SAM" id="Phobius"/>
    </source>
</evidence>
<dbReference type="PRINTS" id="PR00385">
    <property type="entry name" value="P450"/>
</dbReference>
<evidence type="ECO:0008006" key="10">
    <source>
        <dbReference type="Google" id="ProtNLM"/>
    </source>
</evidence>
<dbReference type="InterPro" id="IPR017972">
    <property type="entry name" value="Cyt_P450_CS"/>
</dbReference>
<dbReference type="InterPro" id="IPR050121">
    <property type="entry name" value="Cytochrome_P450_monoxygenase"/>
</dbReference>
<keyword evidence="9" id="KW-1185">Reference proteome</keyword>
<evidence type="ECO:0000256" key="3">
    <source>
        <dbReference type="ARBA" id="ARBA00022723"/>
    </source>
</evidence>
<dbReference type="SUPFAM" id="SSF48264">
    <property type="entry name" value="Cytochrome P450"/>
    <property type="match status" value="1"/>
</dbReference>
<comment type="caution">
    <text evidence="8">The sequence shown here is derived from an EMBL/GenBank/DDBJ whole genome shotgun (WGS) entry which is preliminary data.</text>
</comment>
<keyword evidence="6" id="KW-0503">Monooxygenase</keyword>
<dbReference type="CDD" id="cd11059">
    <property type="entry name" value="CYP_fungal"/>
    <property type="match status" value="1"/>
</dbReference>
<dbReference type="PANTHER" id="PTHR24305:SF166">
    <property type="entry name" value="CYTOCHROME P450 12A4, MITOCHONDRIAL-RELATED"/>
    <property type="match status" value="1"/>
</dbReference>
<keyword evidence="4 5" id="KW-0408">Iron</keyword>
<dbReference type="GO" id="GO:0016705">
    <property type="term" value="F:oxidoreductase activity, acting on paired donors, with incorporation or reduction of molecular oxygen"/>
    <property type="evidence" value="ECO:0007669"/>
    <property type="project" value="InterPro"/>
</dbReference>
<dbReference type="AlphaFoldDB" id="A0AA39R570"/>
<dbReference type="EMBL" id="JAFEKC020000006">
    <property type="protein sequence ID" value="KAK0513859.1"/>
    <property type="molecule type" value="Genomic_DNA"/>
</dbReference>
<keyword evidence="5 6" id="KW-0349">Heme</keyword>
<reference evidence="8" key="1">
    <citation type="submission" date="2023-03" db="EMBL/GenBank/DDBJ databases">
        <title>Complete genome of Cladonia borealis.</title>
        <authorList>
            <person name="Park H."/>
        </authorList>
    </citation>
    <scope>NUCLEOTIDE SEQUENCE</scope>
    <source>
        <strain evidence="8">ANT050790</strain>
    </source>
</reference>
<evidence type="ECO:0000256" key="6">
    <source>
        <dbReference type="RuleBase" id="RU000461"/>
    </source>
</evidence>
<evidence type="ECO:0000313" key="8">
    <source>
        <dbReference type="EMBL" id="KAK0513859.1"/>
    </source>
</evidence>
<dbReference type="InterPro" id="IPR001128">
    <property type="entry name" value="Cyt_P450"/>
</dbReference>
<keyword evidence="7" id="KW-0472">Membrane</keyword>
<feature type="binding site" description="axial binding residue" evidence="5">
    <location>
        <position position="478"/>
    </location>
    <ligand>
        <name>heme</name>
        <dbReference type="ChEBI" id="CHEBI:30413"/>
    </ligand>
    <ligandPart>
        <name>Fe</name>
        <dbReference type="ChEBI" id="CHEBI:18248"/>
    </ligandPart>
</feature>
<dbReference type="Pfam" id="PF00067">
    <property type="entry name" value="p450"/>
    <property type="match status" value="1"/>
</dbReference>
<evidence type="ECO:0000256" key="5">
    <source>
        <dbReference type="PIRSR" id="PIRSR602403-1"/>
    </source>
</evidence>